<dbReference type="EMBL" id="CATNWA010019194">
    <property type="protein sequence ID" value="CAI9611872.1"/>
    <property type="molecule type" value="Genomic_DNA"/>
</dbReference>
<comment type="caution">
    <text evidence="1">The sequence shown here is derived from an EMBL/GenBank/DDBJ whole genome shotgun (WGS) entry which is preliminary data.</text>
</comment>
<reference evidence="1" key="1">
    <citation type="submission" date="2023-05" db="EMBL/GenBank/DDBJ databases">
        <authorList>
            <person name="Stuckert A."/>
        </authorList>
    </citation>
    <scope>NUCLEOTIDE SEQUENCE</scope>
</reference>
<organism evidence="1 2">
    <name type="scientific">Staurois parvus</name>
    <dbReference type="NCBI Taxonomy" id="386267"/>
    <lineage>
        <taxon>Eukaryota</taxon>
        <taxon>Metazoa</taxon>
        <taxon>Chordata</taxon>
        <taxon>Craniata</taxon>
        <taxon>Vertebrata</taxon>
        <taxon>Euteleostomi</taxon>
        <taxon>Amphibia</taxon>
        <taxon>Batrachia</taxon>
        <taxon>Anura</taxon>
        <taxon>Neobatrachia</taxon>
        <taxon>Ranoidea</taxon>
        <taxon>Ranidae</taxon>
        <taxon>Staurois</taxon>
    </lineage>
</organism>
<protein>
    <submittedName>
        <fullName evidence="1">Uncharacterized protein</fullName>
    </submittedName>
</protein>
<name>A0ABN9GU48_9NEOB</name>
<evidence type="ECO:0000313" key="2">
    <source>
        <dbReference type="Proteomes" id="UP001162483"/>
    </source>
</evidence>
<sequence length="79" mass="8660">RVRNNQSDKVQEEQAGEWSGIAEVGAGRVLSMSGVRQRDQEGRQMTGSGSSTWEQYTKALIAGLVLLKYTSCNQPQVMA</sequence>
<gene>
    <name evidence="1" type="ORF">SPARVUS_LOCUS14614655</name>
</gene>
<evidence type="ECO:0000313" key="1">
    <source>
        <dbReference type="EMBL" id="CAI9611872.1"/>
    </source>
</evidence>
<feature type="non-terminal residue" evidence="1">
    <location>
        <position position="1"/>
    </location>
</feature>
<accession>A0ABN9GU48</accession>
<keyword evidence="2" id="KW-1185">Reference proteome</keyword>
<proteinExistence type="predicted"/>
<dbReference type="Proteomes" id="UP001162483">
    <property type="component" value="Unassembled WGS sequence"/>
</dbReference>